<dbReference type="AlphaFoldDB" id="A0A222VUU3"/>
<dbReference type="RefSeq" id="WP_091807910.1">
    <property type="nucleotide sequence ID" value="NZ_CP016353.1"/>
</dbReference>
<evidence type="ECO:0000313" key="1">
    <source>
        <dbReference type="EMBL" id="SDD45305.1"/>
    </source>
</evidence>
<reference evidence="1 2" key="1">
    <citation type="submission" date="2016-10" db="EMBL/GenBank/DDBJ databases">
        <authorList>
            <person name="de Groot N.N."/>
        </authorList>
    </citation>
    <scope>NUCLEOTIDE SEQUENCE [LARGE SCALE GENOMIC DNA]</scope>
    <source>
        <strain evidence="1 2">CGMCC 4.5506</strain>
    </source>
</reference>
<proteinExistence type="predicted"/>
<dbReference type="GO" id="GO:0016491">
    <property type="term" value="F:oxidoreductase activity"/>
    <property type="evidence" value="ECO:0007669"/>
    <property type="project" value="InterPro"/>
</dbReference>
<gene>
    <name evidence="1" type="ORF">SAMN05421630_108240</name>
</gene>
<keyword evidence="2" id="KW-1185">Reference proteome</keyword>
<dbReference type="SUPFAM" id="SSF53720">
    <property type="entry name" value="ALDH-like"/>
    <property type="match status" value="1"/>
</dbReference>
<evidence type="ECO:0000313" key="2">
    <source>
        <dbReference type="Proteomes" id="UP000199494"/>
    </source>
</evidence>
<dbReference type="Proteomes" id="UP000199494">
    <property type="component" value="Unassembled WGS sequence"/>
</dbReference>
<dbReference type="EMBL" id="FMZE01000008">
    <property type="protein sequence ID" value="SDD45305.1"/>
    <property type="molecule type" value="Genomic_DNA"/>
</dbReference>
<dbReference type="KEGG" id="pmad:BAY61_23595"/>
<organism evidence="1 2">
    <name type="scientific">Prauserella marina</name>
    <dbReference type="NCBI Taxonomy" id="530584"/>
    <lineage>
        <taxon>Bacteria</taxon>
        <taxon>Bacillati</taxon>
        <taxon>Actinomycetota</taxon>
        <taxon>Actinomycetes</taxon>
        <taxon>Pseudonocardiales</taxon>
        <taxon>Pseudonocardiaceae</taxon>
        <taxon>Prauserella</taxon>
    </lineage>
</organism>
<accession>A0A222VUU3</accession>
<dbReference type="OrthoDB" id="9762913at2"/>
<dbReference type="InterPro" id="IPR016161">
    <property type="entry name" value="Ald_DH/histidinol_DH"/>
</dbReference>
<name>A0A222VUU3_9PSEU</name>
<dbReference type="STRING" id="530584.SAMN05421630_108240"/>
<protein>
    <submittedName>
        <fullName evidence="1">Uncharacterized protein</fullName>
    </submittedName>
</protein>
<sequence length="244" mass="24855">MTVTTRLESHAEAGAVAPEAFAGGRTLHFWGGRWRAEGDPALDATDTARAVRAALNEHRTWSVAGFEERRTRVSAAVESLTAHGALLAGTLGTGAEAERAVHRVLGTTRQCADEGGALLTGRFPLRGPVANIASRACPAPALLQALLMQTLAGNAAIAGISGGRGPAGRKERADGAGGAGGSAFLTLAVALAAPHGLPLTLVRAEGAAAEAALGRQDIVGCVRYPDESEPDETLLSTVTRRAAS</sequence>